<evidence type="ECO:0000256" key="5">
    <source>
        <dbReference type="ARBA" id="ARBA00023136"/>
    </source>
</evidence>
<evidence type="ECO:0000256" key="2">
    <source>
        <dbReference type="ARBA" id="ARBA00022475"/>
    </source>
</evidence>
<keyword evidence="3 6" id="KW-0812">Transmembrane</keyword>
<feature type="transmembrane region" description="Helical" evidence="6">
    <location>
        <begin position="60"/>
        <end position="82"/>
    </location>
</feature>
<keyword evidence="2" id="KW-1003">Cell membrane</keyword>
<protein>
    <submittedName>
        <fullName evidence="7">Membrane protein</fullName>
    </submittedName>
</protein>
<evidence type="ECO:0000256" key="4">
    <source>
        <dbReference type="ARBA" id="ARBA00022989"/>
    </source>
</evidence>
<sequence>MAANETKSLTPEARRHRLEHARGRIGDQLDRVKPGTRPFEVAKRVFNGTFEEGFMHAGNLAFLSLLTIFPSVILLASIAGFFGRTADGQHAIAIFLDTVPRGVSELLEKPIYDVITSRAGPLLWLAGLFALWSVSGFVETIREILRRAYGTTHSHPFYTYRLYSVGIILGSVALALVAFALQIVLTGAQSVLETLFPGWDVNQLVALGRLVPVAGLFAAMYIMFYTLTPARYRARRYPKWPGALLTTLWWMSTTALTPLIFYQLSNYDLTYGSLASVMIALMFFFIIGLGVVVGAQLNAALAELPKSAVEREEDAARDAEEKKLAEAGDSA</sequence>
<organism evidence="7 8">
    <name type="scientific">Sphingomonas jejuensis</name>
    <dbReference type="NCBI Taxonomy" id="904715"/>
    <lineage>
        <taxon>Bacteria</taxon>
        <taxon>Pseudomonadati</taxon>
        <taxon>Pseudomonadota</taxon>
        <taxon>Alphaproteobacteria</taxon>
        <taxon>Sphingomonadales</taxon>
        <taxon>Sphingomonadaceae</taxon>
        <taxon>Sphingomonas</taxon>
    </lineage>
</organism>
<dbReference type="Proteomes" id="UP000734218">
    <property type="component" value="Unassembled WGS sequence"/>
</dbReference>
<feature type="transmembrane region" description="Helical" evidence="6">
    <location>
        <begin position="162"/>
        <end position="185"/>
    </location>
</feature>
<dbReference type="InterPro" id="IPR017039">
    <property type="entry name" value="Virul_fac_BrkB"/>
</dbReference>
<evidence type="ECO:0000256" key="3">
    <source>
        <dbReference type="ARBA" id="ARBA00022692"/>
    </source>
</evidence>
<dbReference type="Pfam" id="PF03631">
    <property type="entry name" value="Virul_fac_BrkB"/>
    <property type="match status" value="1"/>
</dbReference>
<evidence type="ECO:0000313" key="8">
    <source>
        <dbReference type="Proteomes" id="UP000734218"/>
    </source>
</evidence>
<dbReference type="PANTHER" id="PTHR30213">
    <property type="entry name" value="INNER MEMBRANE PROTEIN YHJD"/>
    <property type="match status" value="1"/>
</dbReference>
<comment type="subcellular location">
    <subcellularLocation>
        <location evidence="1">Cell membrane</location>
        <topology evidence="1">Multi-pass membrane protein</topology>
    </subcellularLocation>
</comment>
<feature type="transmembrane region" description="Helical" evidence="6">
    <location>
        <begin position="240"/>
        <end position="262"/>
    </location>
</feature>
<feature type="transmembrane region" description="Helical" evidence="6">
    <location>
        <begin position="274"/>
        <end position="297"/>
    </location>
</feature>
<dbReference type="EMBL" id="JAATJE010000002">
    <property type="protein sequence ID" value="NJC35121.1"/>
    <property type="molecule type" value="Genomic_DNA"/>
</dbReference>
<dbReference type="PIRSF" id="PIRSF035875">
    <property type="entry name" value="RNase_BN"/>
    <property type="match status" value="1"/>
</dbReference>
<dbReference type="RefSeq" id="WP_167955713.1">
    <property type="nucleotide sequence ID" value="NZ_JAATJE010000002.1"/>
</dbReference>
<evidence type="ECO:0000256" key="6">
    <source>
        <dbReference type="SAM" id="Phobius"/>
    </source>
</evidence>
<evidence type="ECO:0000313" key="7">
    <source>
        <dbReference type="EMBL" id="NJC35121.1"/>
    </source>
</evidence>
<accession>A0ABX0XQZ5</accession>
<dbReference type="PANTHER" id="PTHR30213:SF0">
    <property type="entry name" value="UPF0761 MEMBRANE PROTEIN YIHY"/>
    <property type="match status" value="1"/>
</dbReference>
<feature type="transmembrane region" description="Helical" evidence="6">
    <location>
        <begin position="122"/>
        <end position="141"/>
    </location>
</feature>
<proteinExistence type="predicted"/>
<reference evidence="7 8" key="1">
    <citation type="submission" date="2020-03" db="EMBL/GenBank/DDBJ databases">
        <title>Genomic Encyclopedia of Type Strains, Phase IV (KMG-IV): sequencing the most valuable type-strain genomes for metagenomic binning, comparative biology and taxonomic classification.</title>
        <authorList>
            <person name="Goeker M."/>
        </authorList>
    </citation>
    <scope>NUCLEOTIDE SEQUENCE [LARGE SCALE GENOMIC DNA]</scope>
    <source>
        <strain evidence="7 8">DSM 27651</strain>
    </source>
</reference>
<name>A0ABX0XQZ5_9SPHN</name>
<evidence type="ECO:0000256" key="1">
    <source>
        <dbReference type="ARBA" id="ARBA00004651"/>
    </source>
</evidence>
<keyword evidence="5 6" id="KW-0472">Membrane</keyword>
<keyword evidence="8" id="KW-1185">Reference proteome</keyword>
<keyword evidence="4 6" id="KW-1133">Transmembrane helix</keyword>
<feature type="transmembrane region" description="Helical" evidence="6">
    <location>
        <begin position="205"/>
        <end position="228"/>
    </location>
</feature>
<comment type="caution">
    <text evidence="7">The sequence shown here is derived from an EMBL/GenBank/DDBJ whole genome shotgun (WGS) entry which is preliminary data.</text>
</comment>
<gene>
    <name evidence="7" type="ORF">GGR88_002635</name>
</gene>